<accession>A0ABY5NXK1</accession>
<feature type="transmembrane region" description="Helical" evidence="1">
    <location>
        <begin position="7"/>
        <end position="24"/>
    </location>
</feature>
<protein>
    <recommendedName>
        <fullName evidence="4">DNA translocase FtsK 4TM region domain-containing protein</fullName>
    </recommendedName>
</protein>
<feature type="transmembrane region" description="Helical" evidence="1">
    <location>
        <begin position="91"/>
        <end position="110"/>
    </location>
</feature>
<dbReference type="RefSeq" id="WP_257701875.1">
    <property type="nucleotide sequence ID" value="NZ_CP102451.1"/>
</dbReference>
<evidence type="ECO:0008006" key="4">
    <source>
        <dbReference type="Google" id="ProtNLM"/>
    </source>
</evidence>
<evidence type="ECO:0000313" key="3">
    <source>
        <dbReference type="Proteomes" id="UP001058273"/>
    </source>
</evidence>
<keyword evidence="1" id="KW-1133">Transmembrane helix</keyword>
<feature type="transmembrane region" description="Helical" evidence="1">
    <location>
        <begin position="59"/>
        <end position="79"/>
    </location>
</feature>
<name>A0ABY5NXK1_9ENTE</name>
<keyword evidence="3" id="KW-1185">Reference proteome</keyword>
<sequence length="153" mass="16588">MNKRLASFYVTMAIIGIITAVPVLGGMIDVFKVLTILLLSFSIYVLAKQPKKVKKSGAILMIISCTLSLIGGLIVLGSVGNLSMIKGDSAYKTGAVLGSFIGGSIVSYIFRLPAWILKILAIIFSFQASNQLKAIDLQKKKSKHKKKSKKKNR</sequence>
<reference evidence="2" key="1">
    <citation type="submission" date="2022-08" db="EMBL/GenBank/DDBJ databases">
        <title>Genome sequence of Vagococcus luciliae DSM 112651.</title>
        <authorList>
            <person name="Juan G."/>
            <person name="Anja P."/>
            <person name="Rolf D."/>
            <person name="Kampfer P."/>
            <person name="Vilcinskas A."/>
        </authorList>
    </citation>
    <scope>NUCLEOTIDE SEQUENCE</scope>
    <source>
        <strain evidence="2">G314FT</strain>
    </source>
</reference>
<gene>
    <name evidence="2" type="ORF">G314FT_04230</name>
</gene>
<dbReference type="EMBL" id="CP102451">
    <property type="protein sequence ID" value="UUV98307.1"/>
    <property type="molecule type" value="Genomic_DNA"/>
</dbReference>
<evidence type="ECO:0000313" key="2">
    <source>
        <dbReference type="EMBL" id="UUV98307.1"/>
    </source>
</evidence>
<keyword evidence="1" id="KW-0812">Transmembrane</keyword>
<proteinExistence type="predicted"/>
<dbReference type="Proteomes" id="UP001058273">
    <property type="component" value="Chromosome"/>
</dbReference>
<evidence type="ECO:0000256" key="1">
    <source>
        <dbReference type="SAM" id="Phobius"/>
    </source>
</evidence>
<feature type="transmembrane region" description="Helical" evidence="1">
    <location>
        <begin position="30"/>
        <end position="47"/>
    </location>
</feature>
<keyword evidence="1" id="KW-0472">Membrane</keyword>
<organism evidence="2 3">
    <name type="scientific">Vagococcus luciliae</name>
    <dbReference type="NCBI Taxonomy" id="2920380"/>
    <lineage>
        <taxon>Bacteria</taxon>
        <taxon>Bacillati</taxon>
        <taxon>Bacillota</taxon>
        <taxon>Bacilli</taxon>
        <taxon>Lactobacillales</taxon>
        <taxon>Enterococcaceae</taxon>
        <taxon>Vagococcus</taxon>
    </lineage>
</organism>
<reference evidence="2" key="2">
    <citation type="submission" date="2022-08" db="EMBL/GenBank/DDBJ databases">
        <authorList>
            <person name="Poehlein A."/>
            <person name="Guzman J."/>
            <person name="Daniel R."/>
            <person name="Vilcinskas A."/>
        </authorList>
    </citation>
    <scope>NUCLEOTIDE SEQUENCE</scope>
    <source>
        <strain evidence="2">G314FT</strain>
    </source>
</reference>